<dbReference type="GeneID" id="116219810"/>
<dbReference type="KEGG" id="char:116219810"/>
<dbReference type="Proteomes" id="UP000515152">
    <property type="component" value="Chromosome 26"/>
</dbReference>
<feature type="region of interest" description="Disordered" evidence="1">
    <location>
        <begin position="23"/>
        <end position="44"/>
    </location>
</feature>
<protein>
    <submittedName>
        <fullName evidence="3">Uncharacterized protein LOC116219810</fullName>
    </submittedName>
</protein>
<accession>A0A6P8F8Y8</accession>
<name>A0A6P8F8Y8_CLUHA</name>
<organism evidence="2 3">
    <name type="scientific">Clupea harengus</name>
    <name type="common">Atlantic herring</name>
    <dbReference type="NCBI Taxonomy" id="7950"/>
    <lineage>
        <taxon>Eukaryota</taxon>
        <taxon>Metazoa</taxon>
        <taxon>Chordata</taxon>
        <taxon>Craniata</taxon>
        <taxon>Vertebrata</taxon>
        <taxon>Euteleostomi</taxon>
        <taxon>Actinopterygii</taxon>
        <taxon>Neopterygii</taxon>
        <taxon>Teleostei</taxon>
        <taxon>Clupei</taxon>
        <taxon>Clupeiformes</taxon>
        <taxon>Clupeoidei</taxon>
        <taxon>Clupeidae</taxon>
        <taxon>Clupea</taxon>
    </lineage>
</organism>
<reference evidence="3" key="1">
    <citation type="submission" date="2025-08" db="UniProtKB">
        <authorList>
            <consortium name="RefSeq"/>
        </authorList>
    </citation>
    <scope>IDENTIFICATION</scope>
</reference>
<dbReference type="OrthoDB" id="6617140at2759"/>
<evidence type="ECO:0000313" key="3">
    <source>
        <dbReference type="RefSeq" id="XP_031419617.1"/>
    </source>
</evidence>
<keyword evidence="2" id="KW-1185">Reference proteome</keyword>
<proteinExistence type="predicted"/>
<dbReference type="RefSeq" id="XP_031419617.1">
    <property type="nucleotide sequence ID" value="XM_031563757.1"/>
</dbReference>
<dbReference type="AlphaFoldDB" id="A0A6P8F8Y8"/>
<evidence type="ECO:0000256" key="1">
    <source>
        <dbReference type="SAM" id="MobiDB-lite"/>
    </source>
</evidence>
<gene>
    <name evidence="3" type="primary">LOC116219810</name>
</gene>
<evidence type="ECO:0000313" key="2">
    <source>
        <dbReference type="Proteomes" id="UP000515152"/>
    </source>
</evidence>
<sequence>MQVWLDRADEFCGGVENERQRFDGTYTSAASRAGAPTPRRRHPDENVRARYRQLHDDVLDNIINQTRNRFKDHEKLSFLSLLDTSLSVAYREQFPDHLLDRLKESHGPMLFDVPRLKAELIVMYAMVEFYEKSPSELLAFLHRGALQDTLCQVYALVCLAVTLPLTATSPASSASSARGKIRACLGTAEALVARPAPPLLLMAVESELLQDLKCRNALHDRVIHAFTQKESRQDFVFK</sequence>